<dbReference type="InterPro" id="IPR007110">
    <property type="entry name" value="Ig-like_dom"/>
</dbReference>
<feature type="chain" id="PRO_5025482255" description="Ig-like domain-containing protein" evidence="1">
    <location>
        <begin position="25"/>
        <end position="401"/>
    </location>
</feature>
<dbReference type="PANTHER" id="PTHR46013">
    <property type="entry name" value="VASCULAR CELL ADHESION MOLECULE 1"/>
    <property type="match status" value="1"/>
</dbReference>
<dbReference type="InterPro" id="IPR003598">
    <property type="entry name" value="Ig_sub2"/>
</dbReference>
<dbReference type="PANTHER" id="PTHR46013:SF4">
    <property type="entry name" value="B-CELL RECEPTOR CD22-RELATED"/>
    <property type="match status" value="1"/>
</dbReference>
<dbReference type="Pfam" id="PF13927">
    <property type="entry name" value="Ig_3"/>
    <property type="match status" value="1"/>
</dbReference>
<evidence type="ECO:0000259" key="2">
    <source>
        <dbReference type="PROSITE" id="PS50835"/>
    </source>
</evidence>
<name>A0A673BGF4_9TELE</name>
<protein>
    <recommendedName>
        <fullName evidence="2">Ig-like domain-containing protein</fullName>
    </recommendedName>
</protein>
<dbReference type="Gene3D" id="2.60.40.10">
    <property type="entry name" value="Immunoglobulins"/>
    <property type="match status" value="4"/>
</dbReference>
<dbReference type="InterPro" id="IPR036179">
    <property type="entry name" value="Ig-like_dom_sf"/>
</dbReference>
<feature type="domain" description="Ig-like" evidence="2">
    <location>
        <begin position="301"/>
        <end position="380"/>
    </location>
</feature>
<dbReference type="InParanoid" id="A0A673BGF4"/>
<feature type="domain" description="Ig-like" evidence="2">
    <location>
        <begin position="208"/>
        <end position="281"/>
    </location>
</feature>
<dbReference type="AlphaFoldDB" id="A0A673BGF4"/>
<dbReference type="SUPFAM" id="SSF48726">
    <property type="entry name" value="Immunoglobulin"/>
    <property type="match status" value="4"/>
</dbReference>
<feature type="domain" description="Ig-like" evidence="2">
    <location>
        <begin position="145"/>
        <end position="202"/>
    </location>
</feature>
<evidence type="ECO:0000313" key="4">
    <source>
        <dbReference type="Proteomes" id="UP000472271"/>
    </source>
</evidence>
<keyword evidence="4" id="KW-1185">Reference proteome</keyword>
<sequence length="401" mass="45240">MIFELIYPLTYICFFICSVTVVQGQNGWRVTYTSTQICALKGSTVDMSCTYTYPYWIDSRLTKMKEKFWFINGDIKPVDLKTESEYKDRVLLYDYGGYYSSVRISDLRQSDSAQYQFRFITNQPGGRYTGSPGVTLTVTDLHVHLRCHSSCRLPDNYKYTWFKNGQEIQSETSSSYSTSFSSEDTVSCAVKGYEMFSSPPVSLYFVAPRVPSVTFSPSGEIIEGSSVTLTCTSDANPPVTKYTWYKRGKNQLQSRGEGQQFVLSFINSSDSGSYSCIAKNSLGLKMLEYVNIDVKYPPRLPSVSVSPSGQIVQGSSVTLTCTSDANPPVTKYTWYKEDEDSPKASGQNFTITDFRSEHSGNYYCEAQNSRGRQNSTSHLIVVSCECLYLTAHRLRKKLKTQ</sequence>
<dbReference type="SMART" id="SM00409">
    <property type="entry name" value="IG"/>
    <property type="match status" value="3"/>
</dbReference>
<reference evidence="3" key="1">
    <citation type="submission" date="2019-06" db="EMBL/GenBank/DDBJ databases">
        <authorList>
            <consortium name="Wellcome Sanger Institute Data Sharing"/>
        </authorList>
    </citation>
    <scope>NUCLEOTIDE SEQUENCE [LARGE SCALE GENOMIC DNA]</scope>
</reference>
<dbReference type="PROSITE" id="PS50835">
    <property type="entry name" value="IG_LIKE"/>
    <property type="match status" value="3"/>
</dbReference>
<proteinExistence type="predicted"/>
<dbReference type="FunCoup" id="A0A673BGF4">
    <property type="interactions" value="731"/>
</dbReference>
<keyword evidence="1" id="KW-0732">Signal</keyword>
<dbReference type="Ensembl" id="ENSSORT00005040725.1">
    <property type="protein sequence ID" value="ENSSORP00005039712.1"/>
    <property type="gene ID" value="ENSSORG00005018533.1"/>
</dbReference>
<dbReference type="SMART" id="SM00408">
    <property type="entry name" value="IGc2"/>
    <property type="match status" value="2"/>
</dbReference>
<dbReference type="InterPro" id="IPR013783">
    <property type="entry name" value="Ig-like_fold"/>
</dbReference>
<dbReference type="InterPro" id="IPR003599">
    <property type="entry name" value="Ig_sub"/>
</dbReference>
<feature type="signal peptide" evidence="1">
    <location>
        <begin position="1"/>
        <end position="24"/>
    </location>
</feature>
<reference evidence="3" key="2">
    <citation type="submission" date="2025-08" db="UniProtKB">
        <authorList>
            <consortium name="Ensembl"/>
        </authorList>
    </citation>
    <scope>IDENTIFICATION</scope>
</reference>
<dbReference type="Proteomes" id="UP000472271">
    <property type="component" value="Chromosome 1"/>
</dbReference>
<organism evidence="3 4">
    <name type="scientific">Sphaeramia orbicularis</name>
    <name type="common">orbiculate cardinalfish</name>
    <dbReference type="NCBI Taxonomy" id="375764"/>
    <lineage>
        <taxon>Eukaryota</taxon>
        <taxon>Metazoa</taxon>
        <taxon>Chordata</taxon>
        <taxon>Craniata</taxon>
        <taxon>Vertebrata</taxon>
        <taxon>Euteleostomi</taxon>
        <taxon>Actinopterygii</taxon>
        <taxon>Neopterygii</taxon>
        <taxon>Teleostei</taxon>
        <taxon>Neoteleostei</taxon>
        <taxon>Acanthomorphata</taxon>
        <taxon>Gobiaria</taxon>
        <taxon>Kurtiformes</taxon>
        <taxon>Apogonoidei</taxon>
        <taxon>Apogonidae</taxon>
        <taxon>Apogoninae</taxon>
        <taxon>Sphaeramia</taxon>
    </lineage>
</organism>
<dbReference type="Pfam" id="PF13895">
    <property type="entry name" value="Ig_2"/>
    <property type="match status" value="1"/>
</dbReference>
<dbReference type="CDD" id="cd00096">
    <property type="entry name" value="Ig"/>
    <property type="match status" value="2"/>
</dbReference>
<evidence type="ECO:0000256" key="1">
    <source>
        <dbReference type="SAM" id="SignalP"/>
    </source>
</evidence>
<reference evidence="3" key="3">
    <citation type="submission" date="2025-09" db="UniProtKB">
        <authorList>
            <consortium name="Ensembl"/>
        </authorList>
    </citation>
    <scope>IDENTIFICATION</scope>
</reference>
<accession>A0A673BGF4</accession>
<evidence type="ECO:0000313" key="3">
    <source>
        <dbReference type="Ensembl" id="ENSSORP00005039712.1"/>
    </source>
</evidence>